<feature type="domain" description="GST N-terminal" evidence="1">
    <location>
        <begin position="5"/>
        <end position="86"/>
    </location>
</feature>
<dbReference type="Proteomes" id="UP001295423">
    <property type="component" value="Unassembled WGS sequence"/>
</dbReference>
<dbReference type="Gene3D" id="1.20.1050.10">
    <property type="match status" value="1"/>
</dbReference>
<dbReference type="SUPFAM" id="SSF47616">
    <property type="entry name" value="GST C-terminal domain-like"/>
    <property type="match status" value="1"/>
</dbReference>
<evidence type="ECO:0008006" key="5">
    <source>
        <dbReference type="Google" id="ProtNLM"/>
    </source>
</evidence>
<organism evidence="3 4">
    <name type="scientific">Cylindrotheca closterium</name>
    <dbReference type="NCBI Taxonomy" id="2856"/>
    <lineage>
        <taxon>Eukaryota</taxon>
        <taxon>Sar</taxon>
        <taxon>Stramenopiles</taxon>
        <taxon>Ochrophyta</taxon>
        <taxon>Bacillariophyta</taxon>
        <taxon>Bacillariophyceae</taxon>
        <taxon>Bacillariophycidae</taxon>
        <taxon>Bacillariales</taxon>
        <taxon>Bacillariaceae</taxon>
        <taxon>Cylindrotheca</taxon>
    </lineage>
</organism>
<evidence type="ECO:0000313" key="4">
    <source>
        <dbReference type="Proteomes" id="UP001295423"/>
    </source>
</evidence>
<reference evidence="3" key="1">
    <citation type="submission" date="2023-08" db="EMBL/GenBank/DDBJ databases">
        <authorList>
            <person name="Audoor S."/>
            <person name="Bilcke G."/>
        </authorList>
    </citation>
    <scope>NUCLEOTIDE SEQUENCE</scope>
</reference>
<dbReference type="CDD" id="cd03039">
    <property type="entry name" value="GST_N_Sigma_like"/>
    <property type="match status" value="1"/>
</dbReference>
<dbReference type="SFLD" id="SFLDG00363">
    <property type="entry name" value="AMPS_(cytGST):_Alpha-__Mu-__Pi"/>
    <property type="match status" value="1"/>
</dbReference>
<sequence length="219" mass="24920">MDPAPKLKLYYFNMKGKGEPIRLLCAYTGLELEDYRFASSQEFVDLKENGKLAFGQVPMLEVDGKHQLIQSGAIMRYLAKLTKLCPEDPLEAAKVDAIFDQENDAFMGATVASYTTRFGIEMDDATKQKAFDTISKEILPRHLGNLERLLKASSTGWVAGTETPTIADFVWFARFDDYIPNRKQLSENLRSLDDYPECKAFVERFKSLAPIKEYYANQK</sequence>
<comment type="caution">
    <text evidence="3">The sequence shown here is derived from an EMBL/GenBank/DDBJ whole genome shotgun (WGS) entry which is preliminary data.</text>
</comment>
<name>A0AAD2FJ42_9STRA</name>
<dbReference type="SFLD" id="SFLDS00019">
    <property type="entry name" value="Glutathione_Transferase_(cytos"/>
    <property type="match status" value="1"/>
</dbReference>
<dbReference type="InterPro" id="IPR036282">
    <property type="entry name" value="Glutathione-S-Trfase_C_sf"/>
</dbReference>
<proteinExistence type="predicted"/>
<dbReference type="PANTHER" id="PTHR11571">
    <property type="entry name" value="GLUTATHIONE S-TRANSFERASE"/>
    <property type="match status" value="1"/>
</dbReference>
<dbReference type="GO" id="GO:0006749">
    <property type="term" value="P:glutathione metabolic process"/>
    <property type="evidence" value="ECO:0007669"/>
    <property type="project" value="TreeGrafter"/>
</dbReference>
<dbReference type="CDD" id="cd03192">
    <property type="entry name" value="GST_C_Sigma_like"/>
    <property type="match status" value="1"/>
</dbReference>
<feature type="domain" description="GST C-terminal" evidence="2">
    <location>
        <begin position="88"/>
        <end position="219"/>
    </location>
</feature>
<dbReference type="GO" id="GO:0004364">
    <property type="term" value="F:glutathione transferase activity"/>
    <property type="evidence" value="ECO:0007669"/>
    <property type="project" value="TreeGrafter"/>
</dbReference>
<dbReference type="AlphaFoldDB" id="A0AAD2FJ42"/>
<dbReference type="InterPro" id="IPR010987">
    <property type="entry name" value="Glutathione-S-Trfase_C-like"/>
</dbReference>
<dbReference type="InterPro" id="IPR004045">
    <property type="entry name" value="Glutathione_S-Trfase_N"/>
</dbReference>
<dbReference type="InterPro" id="IPR050213">
    <property type="entry name" value="GST_superfamily"/>
</dbReference>
<dbReference type="InterPro" id="IPR036249">
    <property type="entry name" value="Thioredoxin-like_sf"/>
</dbReference>
<evidence type="ECO:0000313" key="3">
    <source>
        <dbReference type="EMBL" id="CAJ1942768.1"/>
    </source>
</evidence>
<dbReference type="Pfam" id="PF14497">
    <property type="entry name" value="GST_C_3"/>
    <property type="match status" value="1"/>
</dbReference>
<keyword evidence="4" id="KW-1185">Reference proteome</keyword>
<protein>
    <recommendedName>
        <fullName evidence="5">Glutathione transferase</fullName>
    </recommendedName>
</protein>
<dbReference type="InterPro" id="IPR040079">
    <property type="entry name" value="Glutathione_S-Trfase"/>
</dbReference>
<dbReference type="PROSITE" id="PS50404">
    <property type="entry name" value="GST_NTER"/>
    <property type="match status" value="1"/>
</dbReference>
<evidence type="ECO:0000259" key="2">
    <source>
        <dbReference type="PROSITE" id="PS50405"/>
    </source>
</evidence>
<dbReference type="Gene3D" id="3.40.30.10">
    <property type="entry name" value="Glutaredoxin"/>
    <property type="match status" value="1"/>
</dbReference>
<dbReference type="PROSITE" id="PS50405">
    <property type="entry name" value="GST_CTER"/>
    <property type="match status" value="1"/>
</dbReference>
<dbReference type="EMBL" id="CAKOGP040001112">
    <property type="protein sequence ID" value="CAJ1942768.1"/>
    <property type="molecule type" value="Genomic_DNA"/>
</dbReference>
<accession>A0AAD2FJ42</accession>
<dbReference type="InterPro" id="IPR004046">
    <property type="entry name" value="GST_C"/>
</dbReference>
<dbReference type="SFLD" id="SFLDG01205">
    <property type="entry name" value="AMPS.1"/>
    <property type="match status" value="1"/>
</dbReference>
<dbReference type="Pfam" id="PF02798">
    <property type="entry name" value="GST_N"/>
    <property type="match status" value="1"/>
</dbReference>
<dbReference type="SUPFAM" id="SSF52833">
    <property type="entry name" value="Thioredoxin-like"/>
    <property type="match status" value="1"/>
</dbReference>
<gene>
    <name evidence="3" type="ORF">CYCCA115_LOCUS8112</name>
</gene>
<evidence type="ECO:0000259" key="1">
    <source>
        <dbReference type="PROSITE" id="PS50404"/>
    </source>
</evidence>